<keyword evidence="2" id="KW-1185">Reference proteome</keyword>
<dbReference type="AlphaFoldDB" id="Q1QPG5"/>
<organism evidence="1 2">
    <name type="scientific">Nitrobacter hamburgensis (strain DSM 10229 / NCIMB 13809 / X14)</name>
    <dbReference type="NCBI Taxonomy" id="323097"/>
    <lineage>
        <taxon>Bacteria</taxon>
        <taxon>Pseudomonadati</taxon>
        <taxon>Pseudomonadota</taxon>
        <taxon>Alphaproteobacteria</taxon>
        <taxon>Hyphomicrobiales</taxon>
        <taxon>Nitrobacteraceae</taxon>
        <taxon>Nitrobacter</taxon>
    </lineage>
</organism>
<reference evidence="1 2" key="1">
    <citation type="submission" date="2006-03" db="EMBL/GenBank/DDBJ databases">
        <title>Complete sequence of chromosome of Nitrobacter hamburgensis X14.</title>
        <authorList>
            <consortium name="US DOE Joint Genome Institute"/>
            <person name="Copeland A."/>
            <person name="Lucas S."/>
            <person name="Lapidus A."/>
            <person name="Barry K."/>
            <person name="Detter J.C."/>
            <person name="Glavina del Rio T."/>
            <person name="Hammon N."/>
            <person name="Israni S."/>
            <person name="Dalin E."/>
            <person name="Tice H."/>
            <person name="Pitluck S."/>
            <person name="Chain P."/>
            <person name="Malfatti S."/>
            <person name="Shin M."/>
            <person name="Vergez L."/>
            <person name="Schmutz J."/>
            <person name="Larimer F."/>
            <person name="Land M."/>
            <person name="Hauser L."/>
            <person name="Kyrpides N."/>
            <person name="Ivanova N."/>
            <person name="Ward B."/>
            <person name="Arp D."/>
            <person name="Klotz M."/>
            <person name="Stein L."/>
            <person name="O'Mullan G."/>
            <person name="Starkenburg S."/>
            <person name="Sayavedra L."/>
            <person name="Poret-Peterson A.T."/>
            <person name="Gentry M.E."/>
            <person name="Bruce D."/>
            <person name="Richardson P."/>
        </authorList>
    </citation>
    <scope>NUCLEOTIDE SEQUENCE [LARGE SCALE GENOMIC DNA]</scope>
    <source>
        <strain evidence="2">DSM 10229 / NCIMB 13809 / X14</strain>
    </source>
</reference>
<dbReference type="HOGENOM" id="CLU_2094249_0_0_5"/>
<sequence length="116" mass="12910">MGTLRSFLSGLRLRCRSLPAPSRLLAKEEGMIGPILVTRRPIRGSPMDVMNYPDKLSVVTVTASRPLIRPDGRYAIELSTSELGDIAFEVDERALFALRQAIGEIETEMKRRPGRA</sequence>
<evidence type="ECO:0000313" key="2">
    <source>
        <dbReference type="Proteomes" id="UP000001953"/>
    </source>
</evidence>
<name>Q1QPG5_NITHX</name>
<proteinExistence type="predicted"/>
<accession>Q1QPG5</accession>
<gene>
    <name evidence="1" type="ordered locus">Nham_1034</name>
</gene>
<evidence type="ECO:0000313" key="1">
    <source>
        <dbReference type="EMBL" id="ABE61882.1"/>
    </source>
</evidence>
<dbReference type="Proteomes" id="UP000001953">
    <property type="component" value="Chromosome"/>
</dbReference>
<dbReference type="EMBL" id="CP000319">
    <property type="protein sequence ID" value="ABE61882.1"/>
    <property type="molecule type" value="Genomic_DNA"/>
</dbReference>
<protein>
    <submittedName>
        <fullName evidence="1">Uncharacterized protein</fullName>
    </submittedName>
</protein>
<dbReference type="KEGG" id="nha:Nham_1034"/>